<accession>A0A9R1DHB3</accession>
<evidence type="ECO:0000313" key="2">
    <source>
        <dbReference type="EMBL" id="KAF6991735.1"/>
    </source>
</evidence>
<reference evidence="2" key="1">
    <citation type="journal article" date="2017" name="Gigascience">
        <title>The first near-complete assembly of the hexaploid bread wheat genome, Triticum aestivum.</title>
        <authorList>
            <person name="Zimin A.V."/>
            <person name="Puiu D."/>
            <person name="Hall R."/>
            <person name="Kingan S."/>
            <person name="Clavijo B.J."/>
            <person name="Salzberg S.L."/>
        </authorList>
    </citation>
    <scope>NUCLEOTIDE SEQUENCE</scope>
    <source>
        <tissue evidence="2">Leaf</tissue>
    </source>
</reference>
<feature type="region of interest" description="Disordered" evidence="1">
    <location>
        <begin position="1"/>
        <end position="38"/>
    </location>
</feature>
<dbReference type="AlphaFoldDB" id="A0A9R1DHB3"/>
<proteinExistence type="predicted"/>
<dbReference type="EMBL" id="CM022212">
    <property type="protein sequence ID" value="KAF6991735.1"/>
    <property type="molecule type" value="Genomic_DNA"/>
</dbReference>
<evidence type="ECO:0000256" key="1">
    <source>
        <dbReference type="SAM" id="MobiDB-lite"/>
    </source>
</evidence>
<sequence>CHAYESDMTDALSRAHMREEKEAGDAEKEALSSTKASG</sequence>
<name>A0A9R1DHB3_WHEAT</name>
<organism evidence="2">
    <name type="scientific">Triticum aestivum</name>
    <name type="common">Wheat</name>
    <dbReference type="NCBI Taxonomy" id="4565"/>
    <lineage>
        <taxon>Eukaryota</taxon>
        <taxon>Viridiplantae</taxon>
        <taxon>Streptophyta</taxon>
        <taxon>Embryophyta</taxon>
        <taxon>Tracheophyta</taxon>
        <taxon>Spermatophyta</taxon>
        <taxon>Magnoliopsida</taxon>
        <taxon>Liliopsida</taxon>
        <taxon>Poales</taxon>
        <taxon>Poaceae</taxon>
        <taxon>BOP clade</taxon>
        <taxon>Pooideae</taxon>
        <taxon>Triticodae</taxon>
        <taxon>Triticeae</taxon>
        <taxon>Triticinae</taxon>
        <taxon>Triticum</taxon>
    </lineage>
</organism>
<reference evidence="2" key="2">
    <citation type="submission" date="2020-03" db="EMBL/GenBank/DDBJ databases">
        <title>The second near-complete assembly of the hexaploid bread wheat (Triticum aestivum) genome.</title>
        <authorList>
            <person name="Zimin A.V."/>
            <person name="Puiu D."/>
            <person name="Shumante A."/>
            <person name="Alonge M."/>
            <person name="Salzberg S.L."/>
        </authorList>
    </citation>
    <scope>NUCLEOTIDE SEQUENCE</scope>
    <source>
        <tissue evidence="2">Leaf</tissue>
    </source>
</reference>
<gene>
    <name evidence="2" type="ORF">CFC21_008790</name>
</gene>
<feature type="non-terminal residue" evidence="2">
    <location>
        <position position="1"/>
    </location>
</feature>
<protein>
    <submittedName>
        <fullName evidence="2">Uncharacterized protein</fullName>
    </submittedName>
</protein>
<dbReference type="Proteomes" id="UP000815260">
    <property type="component" value="Chromosome 1B"/>
</dbReference>
<comment type="caution">
    <text evidence="2">The sequence shown here is derived from an EMBL/GenBank/DDBJ whole genome shotgun (WGS) entry which is preliminary data.</text>
</comment>
<feature type="compositionally biased region" description="Basic and acidic residues" evidence="1">
    <location>
        <begin position="16"/>
        <end position="30"/>
    </location>
</feature>